<keyword evidence="2 9" id="KW-0690">Ribosome biogenesis</keyword>
<comment type="similarity">
    <text evidence="1 9">Belongs to the endoribonuclease YbeY family.</text>
</comment>
<evidence type="ECO:0000256" key="1">
    <source>
        <dbReference type="ARBA" id="ARBA00010875"/>
    </source>
</evidence>
<feature type="binding site" evidence="9">
    <location>
        <position position="128"/>
    </location>
    <ligand>
        <name>Zn(2+)</name>
        <dbReference type="ChEBI" id="CHEBI:29105"/>
        <note>catalytic</note>
    </ligand>
</feature>
<protein>
    <recommendedName>
        <fullName evidence="9">Endoribonuclease YbeY</fullName>
        <ecNumber evidence="9">3.1.-.-</ecNumber>
    </recommendedName>
</protein>
<name>A0A7C5Z1E6_9FIRM</name>
<dbReference type="HAMAP" id="MF_00009">
    <property type="entry name" value="Endoribonucl_YbeY"/>
    <property type="match status" value="1"/>
</dbReference>
<keyword evidence="6 9" id="KW-0255">Endonuclease</keyword>
<comment type="cofactor">
    <cofactor evidence="9">
        <name>Zn(2+)</name>
        <dbReference type="ChEBI" id="CHEBI:29105"/>
    </cofactor>
    <text evidence="9">Binds 1 zinc ion.</text>
</comment>
<reference evidence="10" key="1">
    <citation type="journal article" date="2020" name="mSystems">
        <title>Genome- and Community-Level Interaction Insights into Carbon Utilization and Element Cycling Functions of Hydrothermarchaeota in Hydrothermal Sediment.</title>
        <authorList>
            <person name="Zhou Z."/>
            <person name="Liu Y."/>
            <person name="Xu W."/>
            <person name="Pan J."/>
            <person name="Luo Z.H."/>
            <person name="Li M."/>
        </authorList>
    </citation>
    <scope>NUCLEOTIDE SEQUENCE [LARGE SCALE GENOMIC DNA]</scope>
    <source>
        <strain evidence="10">SpSt-102</strain>
    </source>
</reference>
<keyword evidence="8 9" id="KW-0862">Zinc</keyword>
<dbReference type="GO" id="GO:0004222">
    <property type="term" value="F:metalloendopeptidase activity"/>
    <property type="evidence" value="ECO:0007669"/>
    <property type="project" value="InterPro"/>
</dbReference>
<keyword evidence="3 9" id="KW-0698">rRNA processing</keyword>
<feature type="binding site" evidence="9">
    <location>
        <position position="124"/>
    </location>
    <ligand>
        <name>Zn(2+)</name>
        <dbReference type="ChEBI" id="CHEBI:29105"/>
        <note>catalytic</note>
    </ligand>
</feature>
<dbReference type="GO" id="GO:0005737">
    <property type="term" value="C:cytoplasm"/>
    <property type="evidence" value="ECO:0007669"/>
    <property type="project" value="UniProtKB-SubCell"/>
</dbReference>
<keyword evidence="7 9" id="KW-0378">Hydrolase</keyword>
<evidence type="ECO:0000256" key="7">
    <source>
        <dbReference type="ARBA" id="ARBA00022801"/>
    </source>
</evidence>
<dbReference type="PANTHER" id="PTHR46986">
    <property type="entry name" value="ENDORIBONUCLEASE YBEY, CHLOROPLASTIC"/>
    <property type="match status" value="1"/>
</dbReference>
<comment type="caution">
    <text evidence="10">The sequence shown here is derived from an EMBL/GenBank/DDBJ whole genome shotgun (WGS) entry which is preliminary data.</text>
</comment>
<evidence type="ECO:0000256" key="5">
    <source>
        <dbReference type="ARBA" id="ARBA00022723"/>
    </source>
</evidence>
<keyword evidence="9" id="KW-0963">Cytoplasm</keyword>
<dbReference type="GO" id="GO:0004521">
    <property type="term" value="F:RNA endonuclease activity"/>
    <property type="evidence" value="ECO:0007669"/>
    <property type="project" value="UniProtKB-UniRule"/>
</dbReference>
<dbReference type="Pfam" id="PF02130">
    <property type="entry name" value="YbeY"/>
    <property type="match status" value="1"/>
</dbReference>
<evidence type="ECO:0000313" key="10">
    <source>
        <dbReference type="EMBL" id="HHS01713.1"/>
    </source>
</evidence>
<proteinExistence type="inferred from homology"/>
<dbReference type="Gene3D" id="3.40.390.30">
    <property type="entry name" value="Metalloproteases ('zincins'), catalytic domain"/>
    <property type="match status" value="1"/>
</dbReference>
<accession>A0A7C5Z1E6</accession>
<keyword evidence="4 9" id="KW-0540">Nuclease</keyword>
<evidence type="ECO:0000256" key="4">
    <source>
        <dbReference type="ARBA" id="ARBA00022722"/>
    </source>
</evidence>
<dbReference type="GO" id="GO:0008270">
    <property type="term" value="F:zinc ion binding"/>
    <property type="evidence" value="ECO:0007669"/>
    <property type="project" value="UniProtKB-UniRule"/>
</dbReference>
<gene>
    <name evidence="9 10" type="primary">ybeY</name>
    <name evidence="10" type="ORF">ENL71_04175</name>
</gene>
<evidence type="ECO:0000256" key="9">
    <source>
        <dbReference type="HAMAP-Rule" id="MF_00009"/>
    </source>
</evidence>
<evidence type="ECO:0000256" key="6">
    <source>
        <dbReference type="ARBA" id="ARBA00022759"/>
    </source>
</evidence>
<dbReference type="InterPro" id="IPR020549">
    <property type="entry name" value="YbeY_CS"/>
</dbReference>
<dbReference type="SUPFAM" id="SSF55486">
    <property type="entry name" value="Metalloproteases ('zincins'), catalytic domain"/>
    <property type="match status" value="1"/>
</dbReference>
<evidence type="ECO:0000256" key="2">
    <source>
        <dbReference type="ARBA" id="ARBA00022517"/>
    </source>
</evidence>
<organism evidence="10">
    <name type="scientific">Caldicellulosiruptor owensensis</name>
    <dbReference type="NCBI Taxonomy" id="55205"/>
    <lineage>
        <taxon>Bacteria</taxon>
        <taxon>Bacillati</taxon>
        <taxon>Bacillota</taxon>
        <taxon>Bacillota incertae sedis</taxon>
        <taxon>Caldicellulosiruptorales</taxon>
        <taxon>Caldicellulosiruptoraceae</taxon>
        <taxon>Caldicellulosiruptor</taxon>
    </lineage>
</organism>
<dbReference type="NCBIfam" id="TIGR00043">
    <property type="entry name" value="rRNA maturation RNase YbeY"/>
    <property type="match status" value="1"/>
</dbReference>
<comment type="subcellular location">
    <subcellularLocation>
        <location evidence="9">Cytoplasm</location>
    </subcellularLocation>
</comment>
<evidence type="ECO:0000256" key="8">
    <source>
        <dbReference type="ARBA" id="ARBA00022833"/>
    </source>
</evidence>
<dbReference type="EMBL" id="DRUZ01000052">
    <property type="protein sequence ID" value="HHS01713.1"/>
    <property type="molecule type" value="Genomic_DNA"/>
</dbReference>
<dbReference type="AlphaFoldDB" id="A0A7C5Z1E6"/>
<evidence type="ECO:0000256" key="3">
    <source>
        <dbReference type="ARBA" id="ARBA00022552"/>
    </source>
</evidence>
<dbReference type="EC" id="3.1.-.-" evidence="9"/>
<dbReference type="PROSITE" id="PS01306">
    <property type="entry name" value="UPF0054"/>
    <property type="match status" value="1"/>
</dbReference>
<keyword evidence="5 9" id="KW-0479">Metal-binding</keyword>
<dbReference type="PANTHER" id="PTHR46986:SF1">
    <property type="entry name" value="ENDORIBONUCLEASE YBEY, CHLOROPLASTIC"/>
    <property type="match status" value="1"/>
</dbReference>
<dbReference type="InterPro" id="IPR002036">
    <property type="entry name" value="YbeY"/>
</dbReference>
<sequence length="158" mass="18455">MKIFIQNQQDKVDVDEHISKIIEDSVANTLKIFLQEENFEVSVLIVDNNLIKELNRNYRNINKETDVLSFPIFEFKNGQLQEDIVIVEDEIPLGDIVISIEKALQQAKEFGHSLEREVAYLTVHSVLHLLGFDHIEEDDRKVMRKYEEQILDSMGLTR</sequence>
<feature type="binding site" evidence="9">
    <location>
        <position position="134"/>
    </location>
    <ligand>
        <name>Zn(2+)</name>
        <dbReference type="ChEBI" id="CHEBI:29105"/>
        <note>catalytic</note>
    </ligand>
</feature>
<dbReference type="InterPro" id="IPR023091">
    <property type="entry name" value="MetalPrtase_cat_dom_sf_prd"/>
</dbReference>
<dbReference type="GO" id="GO:0006364">
    <property type="term" value="P:rRNA processing"/>
    <property type="evidence" value="ECO:0007669"/>
    <property type="project" value="UniProtKB-UniRule"/>
</dbReference>
<comment type="function">
    <text evidence="9">Single strand-specific metallo-endoribonuclease involved in late-stage 70S ribosome quality control and in maturation of the 3' terminus of the 16S rRNA.</text>
</comment>